<feature type="transmembrane region" description="Helical" evidence="10">
    <location>
        <begin position="352"/>
        <end position="374"/>
    </location>
</feature>
<evidence type="ECO:0000313" key="12">
    <source>
        <dbReference type="EMBL" id="SMQ71197.1"/>
    </source>
</evidence>
<dbReference type="SUPFAM" id="SSF55008">
    <property type="entry name" value="HMA, heavy metal-associated domain"/>
    <property type="match status" value="1"/>
</dbReference>
<keyword evidence="3 10" id="KW-0812">Transmembrane</keyword>
<keyword evidence="10" id="KW-1003">Cell membrane</keyword>
<keyword evidence="4 10" id="KW-0479">Metal-binding</keyword>
<dbReference type="EMBL" id="FXWJ01000003">
    <property type="protein sequence ID" value="SMQ71197.1"/>
    <property type="molecule type" value="Genomic_DNA"/>
</dbReference>
<dbReference type="InterPro" id="IPR018303">
    <property type="entry name" value="ATPase_P-typ_P_site"/>
</dbReference>
<dbReference type="InterPro" id="IPR023298">
    <property type="entry name" value="ATPase_P-typ_TM_dom_sf"/>
</dbReference>
<dbReference type="PROSITE" id="PS50846">
    <property type="entry name" value="HMA_2"/>
    <property type="match status" value="1"/>
</dbReference>
<dbReference type="InterPro" id="IPR008250">
    <property type="entry name" value="ATPase_P-typ_transduc_dom_A_sf"/>
</dbReference>
<dbReference type="InterPro" id="IPR036163">
    <property type="entry name" value="HMA_dom_sf"/>
</dbReference>
<evidence type="ECO:0000256" key="8">
    <source>
        <dbReference type="ARBA" id="ARBA00022989"/>
    </source>
</evidence>
<dbReference type="SUPFAM" id="SSF81653">
    <property type="entry name" value="Calcium ATPase, transduction domain A"/>
    <property type="match status" value="1"/>
</dbReference>
<accession>A0ABY1RE00</accession>
<evidence type="ECO:0000256" key="9">
    <source>
        <dbReference type="ARBA" id="ARBA00023136"/>
    </source>
</evidence>
<reference evidence="12 13" key="1">
    <citation type="submission" date="2017-04" db="EMBL/GenBank/DDBJ databases">
        <authorList>
            <person name="Varghese N."/>
            <person name="Submissions S."/>
        </authorList>
    </citation>
    <scope>NUCLEOTIDE SEQUENCE [LARGE SCALE GENOMIC DNA]</scope>
    <source>
        <strain evidence="12 13">VKM Ac-1784</strain>
    </source>
</reference>
<keyword evidence="8 10" id="KW-1133">Transmembrane helix</keyword>
<dbReference type="RefSeq" id="WP_086474243.1">
    <property type="nucleotide sequence ID" value="NZ_FXWJ01000003.1"/>
</dbReference>
<dbReference type="NCBIfam" id="TIGR01525">
    <property type="entry name" value="ATPase-IB_hvy"/>
    <property type="match status" value="1"/>
</dbReference>
<dbReference type="InterPro" id="IPR017969">
    <property type="entry name" value="Heavy-metal-associated_CS"/>
</dbReference>
<dbReference type="Proteomes" id="UP000194464">
    <property type="component" value="Unassembled WGS sequence"/>
</dbReference>
<keyword evidence="9 10" id="KW-0472">Membrane</keyword>
<dbReference type="SUPFAM" id="SSF81665">
    <property type="entry name" value="Calcium ATPase, transmembrane domain M"/>
    <property type="match status" value="1"/>
</dbReference>
<dbReference type="InterPro" id="IPR044492">
    <property type="entry name" value="P_typ_ATPase_HD_dom"/>
</dbReference>
<feature type="transmembrane region" description="Helical" evidence="10">
    <location>
        <begin position="386"/>
        <end position="410"/>
    </location>
</feature>
<evidence type="ECO:0000256" key="1">
    <source>
        <dbReference type="ARBA" id="ARBA00004651"/>
    </source>
</evidence>
<dbReference type="InterPro" id="IPR023299">
    <property type="entry name" value="ATPase_P-typ_cyto_dom_N"/>
</dbReference>
<dbReference type="SUPFAM" id="SSF56784">
    <property type="entry name" value="HAD-like"/>
    <property type="match status" value="1"/>
</dbReference>
<organism evidence="12 13">
    <name type="scientific">Plantibacter elymi</name>
    <name type="common">nom. nud.</name>
    <dbReference type="NCBI Taxonomy" id="199708"/>
    <lineage>
        <taxon>Bacteria</taxon>
        <taxon>Bacillati</taxon>
        <taxon>Actinomycetota</taxon>
        <taxon>Actinomycetes</taxon>
        <taxon>Micrococcales</taxon>
        <taxon>Microbacteriaceae</taxon>
        <taxon>Plantibacter</taxon>
    </lineage>
</organism>
<dbReference type="Pfam" id="PF00122">
    <property type="entry name" value="E1-E2_ATPase"/>
    <property type="match status" value="1"/>
</dbReference>
<dbReference type="Gene3D" id="2.70.150.10">
    <property type="entry name" value="Calcium-transporting ATPase, cytoplasmic transduction domain A"/>
    <property type="match status" value="1"/>
</dbReference>
<dbReference type="InterPro" id="IPR023214">
    <property type="entry name" value="HAD_sf"/>
</dbReference>
<dbReference type="SFLD" id="SFLDG00002">
    <property type="entry name" value="C1.7:_P-type_atpase_like"/>
    <property type="match status" value="1"/>
</dbReference>
<dbReference type="PRINTS" id="PR00120">
    <property type="entry name" value="HATPASE"/>
</dbReference>
<dbReference type="PRINTS" id="PR00119">
    <property type="entry name" value="CATATPASE"/>
</dbReference>
<feature type="transmembrane region" description="Helical" evidence="10">
    <location>
        <begin position="717"/>
        <end position="735"/>
    </location>
</feature>
<dbReference type="Gene3D" id="3.40.1110.10">
    <property type="entry name" value="Calcium-transporting ATPase, cytoplasmic domain N"/>
    <property type="match status" value="1"/>
</dbReference>
<dbReference type="SFLD" id="SFLDF00027">
    <property type="entry name" value="p-type_atpase"/>
    <property type="match status" value="1"/>
</dbReference>
<protein>
    <submittedName>
        <fullName evidence="12">Cu+-exporting ATPase</fullName>
    </submittedName>
</protein>
<comment type="similarity">
    <text evidence="2 10">Belongs to the cation transport ATPase (P-type) (TC 3.A.3) family. Type IB subfamily.</text>
</comment>
<feature type="domain" description="HMA" evidence="11">
    <location>
        <begin position="6"/>
        <end position="70"/>
    </location>
</feature>
<evidence type="ECO:0000256" key="7">
    <source>
        <dbReference type="ARBA" id="ARBA00022967"/>
    </source>
</evidence>
<dbReference type="NCBIfam" id="TIGR01494">
    <property type="entry name" value="ATPase_P-type"/>
    <property type="match status" value="1"/>
</dbReference>
<dbReference type="Pfam" id="PF00403">
    <property type="entry name" value="HMA"/>
    <property type="match status" value="1"/>
</dbReference>
<dbReference type="PROSITE" id="PS00154">
    <property type="entry name" value="ATPASE_E1_E2"/>
    <property type="match status" value="1"/>
</dbReference>
<dbReference type="InterPro" id="IPR059000">
    <property type="entry name" value="ATPase_P-type_domA"/>
</dbReference>
<dbReference type="Gene3D" id="3.30.70.100">
    <property type="match status" value="1"/>
</dbReference>
<dbReference type="NCBIfam" id="TIGR01511">
    <property type="entry name" value="ATPase-IB1_Cu"/>
    <property type="match status" value="1"/>
</dbReference>
<feature type="transmembrane region" description="Helical" evidence="10">
    <location>
        <begin position="160"/>
        <end position="180"/>
    </location>
</feature>
<dbReference type="SFLD" id="SFLDS00003">
    <property type="entry name" value="Haloacid_Dehalogenase"/>
    <property type="match status" value="1"/>
</dbReference>
<dbReference type="InterPro" id="IPR036412">
    <property type="entry name" value="HAD-like_sf"/>
</dbReference>
<evidence type="ECO:0000256" key="2">
    <source>
        <dbReference type="ARBA" id="ARBA00006024"/>
    </source>
</evidence>
<dbReference type="PROSITE" id="PS01047">
    <property type="entry name" value="HMA_1"/>
    <property type="match status" value="1"/>
</dbReference>
<feature type="transmembrane region" description="Helical" evidence="10">
    <location>
        <begin position="200"/>
        <end position="218"/>
    </location>
</feature>
<feature type="transmembrane region" description="Helical" evidence="10">
    <location>
        <begin position="95"/>
        <end position="115"/>
    </location>
</feature>
<evidence type="ECO:0000256" key="4">
    <source>
        <dbReference type="ARBA" id="ARBA00022723"/>
    </source>
</evidence>
<dbReference type="Gene3D" id="3.40.50.1000">
    <property type="entry name" value="HAD superfamily/HAD-like"/>
    <property type="match status" value="1"/>
</dbReference>
<dbReference type="CDD" id="cd00371">
    <property type="entry name" value="HMA"/>
    <property type="match status" value="1"/>
</dbReference>
<evidence type="ECO:0000256" key="6">
    <source>
        <dbReference type="ARBA" id="ARBA00022840"/>
    </source>
</evidence>
<keyword evidence="13" id="KW-1185">Reference proteome</keyword>
<comment type="caution">
    <text evidence="12">The sequence shown here is derived from an EMBL/GenBank/DDBJ whole genome shotgun (WGS) entry which is preliminary data.</text>
</comment>
<dbReference type="Pfam" id="PF00702">
    <property type="entry name" value="Hydrolase"/>
    <property type="match status" value="1"/>
</dbReference>
<proteinExistence type="inferred from homology"/>
<dbReference type="CDD" id="cd02094">
    <property type="entry name" value="P-type_ATPase_Cu-like"/>
    <property type="match status" value="1"/>
</dbReference>
<name>A0ABY1RE00_9MICO</name>
<evidence type="ECO:0000256" key="10">
    <source>
        <dbReference type="RuleBase" id="RU362081"/>
    </source>
</evidence>
<keyword evidence="6 10" id="KW-0067">ATP-binding</keyword>
<evidence type="ECO:0000313" key="13">
    <source>
        <dbReference type="Proteomes" id="UP000194464"/>
    </source>
</evidence>
<dbReference type="InterPro" id="IPR027256">
    <property type="entry name" value="P-typ_ATPase_IB"/>
</dbReference>
<keyword evidence="7" id="KW-1278">Translocase</keyword>
<evidence type="ECO:0000256" key="3">
    <source>
        <dbReference type="ARBA" id="ARBA00022692"/>
    </source>
</evidence>
<dbReference type="PROSITE" id="PS01229">
    <property type="entry name" value="COF_2"/>
    <property type="match status" value="1"/>
</dbReference>
<dbReference type="InterPro" id="IPR006121">
    <property type="entry name" value="HMA_dom"/>
</dbReference>
<evidence type="ECO:0000259" key="11">
    <source>
        <dbReference type="PROSITE" id="PS50846"/>
    </source>
</evidence>
<comment type="subcellular location">
    <subcellularLocation>
        <location evidence="1">Cell membrane</location>
        <topology evidence="1">Multi-pass membrane protein</topology>
    </subcellularLocation>
</comment>
<sequence>MTVTEEYLELNIAGMTCAACAGRVERSLNKLEGVSASVNYATERAVVSGVTVRDADVAIGAVTKAGYSAVLRTENDDEWTRRATAERITSLRRRLTVSAILTIPLCDLTIILALVPAIRFPLWELVCIMLAVPVVFWCALPFHRATIRNLRHGTVSMDTLVSLGIVASFGWAVATLLLGVSDEPGYWLGFGMTPAGADSIYLDVAAGMTTFQLAGRYFETRSRRRAGDVLNAIGDLAATEVRVLRGDEEQIIPTIELRKRDHFVVLAGETIAADGTVVSGRSILDASMMTGEPVPVEVGPGSAVVGGTISTAGRLVIEAESVGANTQLAQMATLAEQAQGRKARVQTLVDRVITIFVPSVIALSVVVGLAWLLAGAAPRDAFGTAVAVLIIACPCALGLATPTALMVGVGRAAQLGILIKGQDALEASGRIDTVVLDKTGTVTSGTMRVTATAFADGHHELDALRLACSVEASSEHAIARAIAEHAIERGAEAHPVELYETLPGLGARALVDGRDVVIGNKRLVAAHLAEPSALRGFASSEHSEPGDTTVYLAVDGACVARFSLLDTIKESAAPTVERLRALGLHTILLSGDGPGPANRVGALIGVDEVIAGVLPTEKADIIRRLQHAGRTVAMVGDGINDAAALATANLGLAMVDGTDIAMKSADIILVRDDLGVIVDAVQLSRRTLNAITGNLIWAFGYNLAAIPIAAIGFLNPLIAAAAMSLSSILVVSNSLRLRNYQPTARTRTKRVEAVAGG</sequence>
<dbReference type="InterPro" id="IPR001757">
    <property type="entry name" value="P_typ_ATPase"/>
</dbReference>
<dbReference type="PANTHER" id="PTHR43520">
    <property type="entry name" value="ATP7, ISOFORM B"/>
    <property type="match status" value="1"/>
</dbReference>
<gene>
    <name evidence="12" type="ORF">SAMN06295909_2483</name>
</gene>
<feature type="transmembrane region" description="Helical" evidence="10">
    <location>
        <begin position="691"/>
        <end position="711"/>
    </location>
</feature>
<evidence type="ECO:0000256" key="5">
    <source>
        <dbReference type="ARBA" id="ARBA00022741"/>
    </source>
</evidence>
<dbReference type="PANTHER" id="PTHR43520:SF8">
    <property type="entry name" value="P-TYPE CU(+) TRANSPORTER"/>
    <property type="match status" value="1"/>
</dbReference>
<feature type="transmembrane region" description="Helical" evidence="10">
    <location>
        <begin position="121"/>
        <end position="140"/>
    </location>
</feature>
<keyword evidence="5 10" id="KW-0547">Nucleotide-binding</keyword>